<evidence type="ECO:0000256" key="1">
    <source>
        <dbReference type="ARBA" id="ARBA00000077"/>
    </source>
</evidence>
<gene>
    <name evidence="12" type="ORF">ACJMK2_005974</name>
</gene>
<dbReference type="PROSITE" id="PS51975">
    <property type="entry name" value="RNASE_H_2"/>
    <property type="match status" value="1"/>
</dbReference>
<dbReference type="AlphaFoldDB" id="A0ABD3VUW9"/>
<dbReference type="FunFam" id="3.30.420.10:FF:000016">
    <property type="entry name" value="Ribonuclease"/>
    <property type="match status" value="1"/>
</dbReference>
<evidence type="ECO:0000259" key="11">
    <source>
        <dbReference type="PROSITE" id="PS51975"/>
    </source>
</evidence>
<comment type="caution">
    <text evidence="12">The sequence shown here is derived from an EMBL/GenBank/DDBJ whole genome shotgun (WGS) entry which is preliminary data.</text>
</comment>
<keyword evidence="4 9" id="KW-0540">Nuclease</keyword>
<evidence type="ECO:0000256" key="6">
    <source>
        <dbReference type="ARBA" id="ARBA00022759"/>
    </source>
</evidence>
<dbReference type="Gene3D" id="3.30.420.10">
    <property type="entry name" value="Ribonuclease H-like superfamily/Ribonuclease H"/>
    <property type="match status" value="1"/>
</dbReference>
<keyword evidence="5 9" id="KW-0479">Metal-binding</keyword>
<dbReference type="InterPro" id="IPR023160">
    <property type="entry name" value="RNase_HII_hlx-loop-hlx_cap_dom"/>
</dbReference>
<comment type="similarity">
    <text evidence="3">Belongs to the RNase HII family. Eukaryotic subfamily.</text>
</comment>
<keyword evidence="7 9" id="KW-0378">Hydrolase</keyword>
<evidence type="ECO:0000256" key="5">
    <source>
        <dbReference type="ARBA" id="ARBA00022723"/>
    </source>
</evidence>
<evidence type="ECO:0000256" key="7">
    <source>
        <dbReference type="ARBA" id="ARBA00022801"/>
    </source>
</evidence>
<name>A0ABD3VUW9_SINWO</name>
<sequence>MDQTGFEQDNTKNFIIESDVPECTMKDPCWLGIDEAGRGPVLGPMVYGTCYSPISMKEDLKTLGFADSKTLTEEKRDSIFEKLNDAKHLIGWMVEIISPHNISTNMLRRAKVNLNILSHDCAIRLIQRVLDRGVNVKEIYVDTVGDPAKYQAKLKELFPEIDITVAAKADANYEIVGAASICAKVARDKAVKRWIFNEGIEMEDNEYGSGYPGDPNTKKFLMNNMDKVFGFPSFVRFSWSTADKLIEEHCVNVSWEDDDEEENMAVKNTPSVVSFFTKKDDGHLERHRFFKDRCLISVDKL</sequence>
<dbReference type="CDD" id="cd07181">
    <property type="entry name" value="RNase_HII_eukaryota_like"/>
    <property type="match status" value="1"/>
</dbReference>
<evidence type="ECO:0000256" key="2">
    <source>
        <dbReference type="ARBA" id="ARBA00001946"/>
    </source>
</evidence>
<evidence type="ECO:0000256" key="8">
    <source>
        <dbReference type="ARBA" id="ARBA00024981"/>
    </source>
</evidence>
<dbReference type="InterPro" id="IPR004649">
    <property type="entry name" value="RNase_H2_suA"/>
</dbReference>
<feature type="domain" description="RNase H type-2" evidence="11">
    <location>
        <begin position="28"/>
        <end position="251"/>
    </location>
</feature>
<dbReference type="GO" id="GO:0003723">
    <property type="term" value="F:RNA binding"/>
    <property type="evidence" value="ECO:0007669"/>
    <property type="project" value="UniProtKB-UniRule"/>
</dbReference>
<evidence type="ECO:0000313" key="12">
    <source>
        <dbReference type="EMBL" id="KAL3864277.1"/>
    </source>
</evidence>
<evidence type="ECO:0000256" key="4">
    <source>
        <dbReference type="ARBA" id="ARBA00022722"/>
    </source>
</evidence>
<dbReference type="InterPro" id="IPR001352">
    <property type="entry name" value="RNase_HII/HIII"/>
</dbReference>
<dbReference type="NCBIfam" id="TIGR00729">
    <property type="entry name" value="ribonuclease HII"/>
    <property type="match status" value="1"/>
</dbReference>
<protein>
    <recommendedName>
        <fullName evidence="10">Ribonuclease</fullName>
        <ecNumber evidence="10">3.1.26.4</ecNumber>
    </recommendedName>
</protein>
<dbReference type="SUPFAM" id="SSF53098">
    <property type="entry name" value="Ribonuclease H-like"/>
    <property type="match status" value="1"/>
</dbReference>
<dbReference type="Pfam" id="PF01351">
    <property type="entry name" value="RNase_HII"/>
    <property type="match status" value="1"/>
</dbReference>
<evidence type="ECO:0000256" key="3">
    <source>
        <dbReference type="ARBA" id="ARBA00007058"/>
    </source>
</evidence>
<comment type="cofactor">
    <cofactor evidence="2">
        <name>Mg(2+)</name>
        <dbReference type="ChEBI" id="CHEBI:18420"/>
    </cofactor>
</comment>
<dbReference type="InterPro" id="IPR024567">
    <property type="entry name" value="RNase_HII/HIII_dom"/>
</dbReference>
<comment type="catalytic activity">
    <reaction evidence="1 9 10">
        <text>Endonucleolytic cleavage to 5'-phosphomonoester.</text>
        <dbReference type="EC" id="3.1.26.4"/>
    </reaction>
</comment>
<dbReference type="GO" id="GO:0006401">
    <property type="term" value="P:RNA catabolic process"/>
    <property type="evidence" value="ECO:0007669"/>
    <property type="project" value="UniProtKB-UniRule"/>
</dbReference>
<evidence type="ECO:0000313" key="13">
    <source>
        <dbReference type="Proteomes" id="UP001634394"/>
    </source>
</evidence>
<feature type="binding site" evidence="9">
    <location>
        <position position="34"/>
    </location>
    <ligand>
        <name>a divalent metal cation</name>
        <dbReference type="ChEBI" id="CHEBI:60240"/>
    </ligand>
</feature>
<comment type="cofactor">
    <cofactor evidence="9">
        <name>Mn(2+)</name>
        <dbReference type="ChEBI" id="CHEBI:29035"/>
    </cofactor>
    <cofactor evidence="9">
        <name>Mg(2+)</name>
        <dbReference type="ChEBI" id="CHEBI:18420"/>
    </cofactor>
    <text evidence="9">Manganese or magnesium. Binds 1 divalent metal ion per monomer in the absence of substrate. May bind a second metal ion after substrate binding.</text>
</comment>
<organism evidence="12 13">
    <name type="scientific">Sinanodonta woodiana</name>
    <name type="common">Chinese pond mussel</name>
    <name type="synonym">Anodonta woodiana</name>
    <dbReference type="NCBI Taxonomy" id="1069815"/>
    <lineage>
        <taxon>Eukaryota</taxon>
        <taxon>Metazoa</taxon>
        <taxon>Spiralia</taxon>
        <taxon>Lophotrochozoa</taxon>
        <taxon>Mollusca</taxon>
        <taxon>Bivalvia</taxon>
        <taxon>Autobranchia</taxon>
        <taxon>Heteroconchia</taxon>
        <taxon>Palaeoheterodonta</taxon>
        <taxon>Unionida</taxon>
        <taxon>Unionoidea</taxon>
        <taxon>Unionidae</taxon>
        <taxon>Unioninae</taxon>
        <taxon>Sinanodonta</taxon>
    </lineage>
</organism>
<dbReference type="GO" id="GO:0046872">
    <property type="term" value="F:metal ion binding"/>
    <property type="evidence" value="ECO:0007669"/>
    <property type="project" value="UniProtKB-KW"/>
</dbReference>
<evidence type="ECO:0000256" key="9">
    <source>
        <dbReference type="PROSITE-ProRule" id="PRU01319"/>
    </source>
</evidence>
<dbReference type="InterPro" id="IPR036397">
    <property type="entry name" value="RNaseH_sf"/>
</dbReference>
<reference evidence="12 13" key="1">
    <citation type="submission" date="2024-11" db="EMBL/GenBank/DDBJ databases">
        <title>Chromosome-level genome assembly of the freshwater bivalve Anodonta woodiana.</title>
        <authorList>
            <person name="Chen X."/>
        </authorList>
    </citation>
    <scope>NUCLEOTIDE SEQUENCE [LARGE SCALE GENOMIC DNA]</scope>
    <source>
        <strain evidence="12">MN2024</strain>
        <tissue evidence="12">Gills</tissue>
    </source>
</reference>
<dbReference type="EC" id="3.1.26.4" evidence="10"/>
<dbReference type="GO" id="GO:0004523">
    <property type="term" value="F:RNA-DNA hybrid ribonuclease activity"/>
    <property type="evidence" value="ECO:0007669"/>
    <property type="project" value="UniProtKB-UniRule"/>
</dbReference>
<dbReference type="Proteomes" id="UP001634394">
    <property type="component" value="Unassembled WGS sequence"/>
</dbReference>
<dbReference type="PANTHER" id="PTHR10954">
    <property type="entry name" value="RIBONUCLEASE H2 SUBUNIT A"/>
    <property type="match status" value="1"/>
</dbReference>
<keyword evidence="13" id="KW-1185">Reference proteome</keyword>
<keyword evidence="6 9" id="KW-0255">Endonuclease</keyword>
<dbReference type="GO" id="GO:0032299">
    <property type="term" value="C:ribonuclease H2 complex"/>
    <property type="evidence" value="ECO:0007669"/>
    <property type="project" value="UniProtKB-ARBA"/>
</dbReference>
<dbReference type="FunFam" id="1.10.10.460:FF:000001">
    <property type="entry name" value="Ribonuclease"/>
    <property type="match status" value="1"/>
</dbReference>
<comment type="function">
    <text evidence="10">Endonuclease that specifically degrades the RNA of RNA-DNA hybrids.</text>
</comment>
<dbReference type="PANTHER" id="PTHR10954:SF7">
    <property type="entry name" value="RIBONUCLEASE H2 SUBUNIT A"/>
    <property type="match status" value="1"/>
</dbReference>
<comment type="function">
    <text evidence="8">Catalytic subunit of RNase HII, an endonuclease that specifically degrades the RNA of RNA:DNA hybrids. Participates in DNA replication, possibly by mediating the removal of lagging-strand Okazaki fragment RNA primers during DNA replication. Mediates the excision of single ribonucleotides from DNA:RNA duplexes.</text>
</comment>
<dbReference type="EMBL" id="JBJQND010000010">
    <property type="protein sequence ID" value="KAL3864277.1"/>
    <property type="molecule type" value="Genomic_DNA"/>
</dbReference>
<feature type="binding site" evidence="9">
    <location>
        <position position="35"/>
    </location>
    <ligand>
        <name>a divalent metal cation</name>
        <dbReference type="ChEBI" id="CHEBI:60240"/>
    </ligand>
</feature>
<proteinExistence type="inferred from homology"/>
<feature type="binding site" evidence="9">
    <location>
        <position position="142"/>
    </location>
    <ligand>
        <name>a divalent metal cation</name>
        <dbReference type="ChEBI" id="CHEBI:60240"/>
    </ligand>
</feature>
<accession>A0ABD3VUW9</accession>
<dbReference type="Gene3D" id="1.10.10.460">
    <property type="entry name" value="Ribonuclease hii. Domain 2"/>
    <property type="match status" value="1"/>
</dbReference>
<dbReference type="GO" id="GO:0006298">
    <property type="term" value="P:mismatch repair"/>
    <property type="evidence" value="ECO:0007669"/>
    <property type="project" value="UniProtKB-ARBA"/>
</dbReference>
<dbReference type="InterPro" id="IPR012337">
    <property type="entry name" value="RNaseH-like_sf"/>
</dbReference>
<evidence type="ECO:0000256" key="10">
    <source>
        <dbReference type="RuleBase" id="RU003515"/>
    </source>
</evidence>